<sequence length="67" mass="7520">MKYIITMKNGAEYLDEQPENFINQIAERMSETEFSPVHLGSDGSFAIRCSEIAAVDALVEREGVKCH</sequence>
<dbReference type="EMBL" id="MPKY01000001">
    <property type="protein sequence ID" value="OJT01213.1"/>
    <property type="molecule type" value="Genomic_DNA"/>
</dbReference>
<accession>A0A1M2V0V3</accession>
<evidence type="ECO:0000313" key="2">
    <source>
        <dbReference type="Proteomes" id="UP000183986"/>
    </source>
</evidence>
<dbReference type="AlphaFoldDB" id="A0A1M2V0V3"/>
<dbReference type="RefSeq" id="WP_072677977.1">
    <property type="nucleotide sequence ID" value="NZ_MPKY01000001.1"/>
</dbReference>
<dbReference type="Proteomes" id="UP000183986">
    <property type="component" value="Unassembled WGS sequence"/>
</dbReference>
<organism evidence="1 2">
    <name type="scientific">Marinobacter nauticus</name>
    <name type="common">Marinobacter hydrocarbonoclasticus</name>
    <name type="synonym">Marinobacter aquaeolei</name>
    <dbReference type="NCBI Taxonomy" id="2743"/>
    <lineage>
        <taxon>Bacteria</taxon>
        <taxon>Pseudomonadati</taxon>
        <taxon>Pseudomonadota</taxon>
        <taxon>Gammaproteobacteria</taxon>
        <taxon>Pseudomonadales</taxon>
        <taxon>Marinobacteraceae</taxon>
        <taxon>Marinobacter</taxon>
    </lineage>
</organism>
<comment type="caution">
    <text evidence="1">The sequence shown here is derived from an EMBL/GenBank/DDBJ whole genome shotgun (WGS) entry which is preliminary data.</text>
</comment>
<proteinExistence type="predicted"/>
<evidence type="ECO:0000313" key="1">
    <source>
        <dbReference type="EMBL" id="OJT01213.1"/>
    </source>
</evidence>
<name>A0A1M2V0V3_MARNT</name>
<protein>
    <submittedName>
        <fullName evidence="1">Uncharacterized protein</fullName>
    </submittedName>
</protein>
<reference evidence="1" key="1">
    <citation type="submission" date="2016-11" db="EMBL/GenBank/DDBJ databases">
        <title>Draft Genome Sequence of Marinobacter hydrocarbonoclasticus strain STW2, a polyaromatic aromatic hydrocarbon degrading and denitrifying bacterium from rhizosphere of Seagrass Enhalus acodoides.</title>
        <authorList>
            <person name="Ling J."/>
            <person name="Dong J."/>
        </authorList>
    </citation>
    <scope>NUCLEOTIDE SEQUENCE [LARGE SCALE GENOMIC DNA]</scope>
    <source>
        <strain evidence="1">STW2</strain>
    </source>
</reference>
<keyword evidence="2" id="KW-1185">Reference proteome</keyword>
<gene>
    <name evidence="1" type="ORF">BEE62_14780</name>
</gene>